<reference evidence="1" key="1">
    <citation type="submission" date="2021-01" db="EMBL/GenBank/DDBJ databases">
        <title>A chromosome-scale assembly of European eel, Anguilla anguilla.</title>
        <authorList>
            <person name="Henkel C."/>
            <person name="Jong-Raadsen S.A."/>
            <person name="Dufour S."/>
            <person name="Weltzien F.-A."/>
            <person name="Palstra A.P."/>
            <person name="Pelster B."/>
            <person name="Spaink H.P."/>
            <person name="Van Den Thillart G.E."/>
            <person name="Jansen H."/>
            <person name="Zahm M."/>
            <person name="Klopp C."/>
            <person name="Cedric C."/>
            <person name="Louis A."/>
            <person name="Berthelot C."/>
            <person name="Parey E."/>
            <person name="Roest Crollius H."/>
            <person name="Montfort J."/>
            <person name="Robinson-Rechavi M."/>
            <person name="Bucao C."/>
            <person name="Bouchez O."/>
            <person name="Gislard M."/>
            <person name="Lluch J."/>
            <person name="Milhes M."/>
            <person name="Lampietro C."/>
            <person name="Lopez Roques C."/>
            <person name="Donnadieu C."/>
            <person name="Braasch I."/>
            <person name="Desvignes T."/>
            <person name="Postlethwait J."/>
            <person name="Bobe J."/>
            <person name="Guiguen Y."/>
            <person name="Dirks R."/>
        </authorList>
    </citation>
    <scope>NUCLEOTIDE SEQUENCE</scope>
    <source>
        <strain evidence="1">Tag_6206</strain>
        <tissue evidence="1">Liver</tissue>
    </source>
</reference>
<dbReference type="Proteomes" id="UP001044222">
    <property type="component" value="Chromosome 17"/>
</dbReference>
<evidence type="ECO:0000313" key="2">
    <source>
        <dbReference type="Proteomes" id="UP001044222"/>
    </source>
</evidence>
<protein>
    <submittedName>
        <fullName evidence="1">Uncharacterized protein</fullName>
    </submittedName>
</protein>
<accession>A0A9D3RM05</accession>
<proteinExistence type="predicted"/>
<sequence length="100" mass="11597">MQMYAQACLCMYAYCVCVCTRILHLLPRNENVCELNYDVGPTLRYTAQPQLSPRVLYHAMCCTDQTWVKYIFVSDSNTFLRFTDLVWCIGTNEIHTAALQ</sequence>
<dbReference type="AlphaFoldDB" id="A0A9D3RM05"/>
<comment type="caution">
    <text evidence="1">The sequence shown here is derived from an EMBL/GenBank/DDBJ whole genome shotgun (WGS) entry which is preliminary data.</text>
</comment>
<gene>
    <name evidence="1" type="ORF">ANANG_G00292850</name>
</gene>
<evidence type="ECO:0000313" key="1">
    <source>
        <dbReference type="EMBL" id="KAG5832602.1"/>
    </source>
</evidence>
<name>A0A9D3RM05_ANGAN</name>
<keyword evidence="2" id="KW-1185">Reference proteome</keyword>
<dbReference type="EMBL" id="JAFIRN010000017">
    <property type="protein sequence ID" value="KAG5832602.1"/>
    <property type="molecule type" value="Genomic_DNA"/>
</dbReference>
<organism evidence="1 2">
    <name type="scientific">Anguilla anguilla</name>
    <name type="common">European freshwater eel</name>
    <name type="synonym">Muraena anguilla</name>
    <dbReference type="NCBI Taxonomy" id="7936"/>
    <lineage>
        <taxon>Eukaryota</taxon>
        <taxon>Metazoa</taxon>
        <taxon>Chordata</taxon>
        <taxon>Craniata</taxon>
        <taxon>Vertebrata</taxon>
        <taxon>Euteleostomi</taxon>
        <taxon>Actinopterygii</taxon>
        <taxon>Neopterygii</taxon>
        <taxon>Teleostei</taxon>
        <taxon>Anguilliformes</taxon>
        <taxon>Anguillidae</taxon>
        <taxon>Anguilla</taxon>
    </lineage>
</organism>